<evidence type="ECO:0000313" key="2">
    <source>
        <dbReference type="Proteomes" id="UP001165960"/>
    </source>
</evidence>
<comment type="caution">
    <text evidence="1">The sequence shown here is derived from an EMBL/GenBank/DDBJ whole genome shotgun (WGS) entry which is preliminary data.</text>
</comment>
<name>A0ACC2T1V4_9FUNG</name>
<proteinExistence type="predicted"/>
<dbReference type="EMBL" id="QTSX02003708">
    <property type="protein sequence ID" value="KAJ9068633.1"/>
    <property type="molecule type" value="Genomic_DNA"/>
</dbReference>
<keyword evidence="2" id="KW-1185">Reference proteome</keyword>
<protein>
    <submittedName>
        <fullName evidence="1">Uncharacterized protein</fullName>
    </submittedName>
</protein>
<organism evidence="1 2">
    <name type="scientific">Entomophthora muscae</name>
    <dbReference type="NCBI Taxonomy" id="34485"/>
    <lineage>
        <taxon>Eukaryota</taxon>
        <taxon>Fungi</taxon>
        <taxon>Fungi incertae sedis</taxon>
        <taxon>Zoopagomycota</taxon>
        <taxon>Entomophthoromycotina</taxon>
        <taxon>Entomophthoromycetes</taxon>
        <taxon>Entomophthorales</taxon>
        <taxon>Entomophthoraceae</taxon>
        <taxon>Entomophthora</taxon>
    </lineage>
</organism>
<accession>A0ACC2T1V4</accession>
<dbReference type="Proteomes" id="UP001165960">
    <property type="component" value="Unassembled WGS sequence"/>
</dbReference>
<evidence type="ECO:0000313" key="1">
    <source>
        <dbReference type="EMBL" id="KAJ9068633.1"/>
    </source>
</evidence>
<sequence length="191" mass="21712">MMNTGKPKVKKPQYILHEKSEKENFVLKPYVRKRHHISYQPIKISRKVLEYNPFPTYGPEGVILPPSMEKDLEKLQGKQVKSVKEKLEELADKKRLQTIAAPEQAKRLRLIDSVPCPGQPTIISHRVAGGITEKSAQRSFEEQLRHVKGAVVIMKYILSPKLLIDIQQKTGDSCKEDSATTKGSFKEIVVI</sequence>
<gene>
    <name evidence="1" type="ORF">DSO57_1026694</name>
</gene>
<reference evidence="1" key="1">
    <citation type="submission" date="2022-04" db="EMBL/GenBank/DDBJ databases">
        <title>Genome of the entomopathogenic fungus Entomophthora muscae.</title>
        <authorList>
            <person name="Elya C."/>
            <person name="Lovett B.R."/>
            <person name="Lee E."/>
            <person name="Macias A.M."/>
            <person name="Hajek A.E."/>
            <person name="De Bivort B.L."/>
            <person name="Kasson M.T."/>
            <person name="De Fine Licht H.H."/>
            <person name="Stajich J.E."/>
        </authorList>
    </citation>
    <scope>NUCLEOTIDE SEQUENCE</scope>
    <source>
        <strain evidence="1">Berkeley</strain>
    </source>
</reference>